<dbReference type="SMART" id="SM00564">
    <property type="entry name" value="PQQ"/>
    <property type="match status" value="5"/>
</dbReference>
<comment type="caution">
    <text evidence="2">The sequence shown here is derived from an EMBL/GenBank/DDBJ whole genome shotgun (WGS) entry which is preliminary data.</text>
</comment>
<name>A0ABW4N918_9SPHN</name>
<dbReference type="PANTHER" id="PTHR34512:SF30">
    <property type="entry name" value="OUTER MEMBRANE PROTEIN ASSEMBLY FACTOR BAMB"/>
    <property type="match status" value="1"/>
</dbReference>
<gene>
    <name evidence="2" type="ORF">ACFSC3_02535</name>
</gene>
<dbReference type="InterPro" id="IPR018391">
    <property type="entry name" value="PQQ_b-propeller_rpt"/>
</dbReference>
<reference evidence="3" key="1">
    <citation type="journal article" date="2019" name="Int. J. Syst. Evol. Microbiol.">
        <title>The Global Catalogue of Microorganisms (GCM) 10K type strain sequencing project: providing services to taxonomists for standard genome sequencing and annotation.</title>
        <authorList>
            <consortium name="The Broad Institute Genomics Platform"/>
            <consortium name="The Broad Institute Genome Sequencing Center for Infectious Disease"/>
            <person name="Wu L."/>
            <person name="Ma J."/>
        </authorList>
    </citation>
    <scope>NUCLEOTIDE SEQUENCE [LARGE SCALE GENOMIC DNA]</scope>
    <source>
        <strain evidence="3">Q85</strain>
    </source>
</reference>
<evidence type="ECO:0000259" key="1">
    <source>
        <dbReference type="Pfam" id="PF13360"/>
    </source>
</evidence>
<feature type="domain" description="Pyrrolo-quinoline quinone repeat" evidence="1">
    <location>
        <begin position="123"/>
        <end position="359"/>
    </location>
</feature>
<dbReference type="RefSeq" id="WP_380938396.1">
    <property type="nucleotide sequence ID" value="NZ_JBHUFC010000001.1"/>
</dbReference>
<dbReference type="PANTHER" id="PTHR34512">
    <property type="entry name" value="CELL SURFACE PROTEIN"/>
    <property type="match status" value="1"/>
</dbReference>
<organism evidence="2 3">
    <name type="scientific">Sphingomonas floccifaciens</name>
    <dbReference type="NCBI Taxonomy" id="1844115"/>
    <lineage>
        <taxon>Bacteria</taxon>
        <taxon>Pseudomonadati</taxon>
        <taxon>Pseudomonadota</taxon>
        <taxon>Alphaproteobacteria</taxon>
        <taxon>Sphingomonadales</taxon>
        <taxon>Sphingomonadaceae</taxon>
        <taxon>Sphingomonas</taxon>
    </lineage>
</organism>
<sequence>MKSYVRTTAAIALIVSLSGCGIFKGGAKKTPVLGDRVPILMTENSIGIDRTIANIDVVVPLATANDSWNQPGGNSAKAMGHVALAEAPARAWEVRVPGGDKRTRLAAAPVVDAGKLYVTDTEGAVHAYAADTGAVLWTAQTVKDDPKNRARFGGGVSVEAGRAYATNGLGDVVAFDANTGAELWRVKPGGPLRGAPTLANDQVYVLSQDNQLFALNQSDGKVAWTSSGSLETQGVFGVAAPAVAQGTVVAGFSSGELNAYRYENGRTLWADALSRSSMSTSVSALSDIDAEPVIDEGKVYAIGQGGRMVALEVSTGQRLWEQNLAGISTPWVSGEWIFVVTDDARLICLARASGKIRWISQLRKYRVEKKKTQKDPVSWIGPVLAGNKLWLANSLGEIVAASVADGTVQTTMMSKKAVFSLSPVVANQTLYLLSDEGTLVAYR</sequence>
<dbReference type="Pfam" id="PF13360">
    <property type="entry name" value="PQQ_2"/>
    <property type="match status" value="1"/>
</dbReference>
<evidence type="ECO:0000313" key="2">
    <source>
        <dbReference type="EMBL" id="MFD1786442.1"/>
    </source>
</evidence>
<dbReference type="InterPro" id="IPR002372">
    <property type="entry name" value="PQQ_rpt_dom"/>
</dbReference>
<dbReference type="SUPFAM" id="SSF50998">
    <property type="entry name" value="Quinoprotein alcohol dehydrogenase-like"/>
    <property type="match status" value="1"/>
</dbReference>
<proteinExistence type="predicted"/>
<dbReference type="InterPro" id="IPR015943">
    <property type="entry name" value="WD40/YVTN_repeat-like_dom_sf"/>
</dbReference>
<protein>
    <submittedName>
        <fullName evidence="2">PQQ-binding-like beta-propeller repeat protein</fullName>
    </submittedName>
</protein>
<dbReference type="Proteomes" id="UP001597283">
    <property type="component" value="Unassembled WGS sequence"/>
</dbReference>
<evidence type="ECO:0000313" key="3">
    <source>
        <dbReference type="Proteomes" id="UP001597283"/>
    </source>
</evidence>
<dbReference type="Gene3D" id="2.130.10.10">
    <property type="entry name" value="YVTN repeat-like/Quinoprotein amine dehydrogenase"/>
    <property type="match status" value="1"/>
</dbReference>
<accession>A0ABW4N918</accession>
<dbReference type="InterPro" id="IPR011047">
    <property type="entry name" value="Quinoprotein_ADH-like_sf"/>
</dbReference>
<dbReference type="PROSITE" id="PS51257">
    <property type="entry name" value="PROKAR_LIPOPROTEIN"/>
    <property type="match status" value="1"/>
</dbReference>
<dbReference type="EMBL" id="JBHUFC010000001">
    <property type="protein sequence ID" value="MFD1786442.1"/>
    <property type="molecule type" value="Genomic_DNA"/>
</dbReference>
<keyword evidence="3" id="KW-1185">Reference proteome</keyword>